<feature type="transmembrane region" description="Helical" evidence="6">
    <location>
        <begin position="97"/>
        <end position="120"/>
    </location>
</feature>
<proteinExistence type="inferred from homology"/>
<evidence type="ECO:0000313" key="8">
    <source>
        <dbReference type="EMBL" id="RUO23675.1"/>
    </source>
</evidence>
<dbReference type="InterPro" id="IPR000412">
    <property type="entry name" value="ABC_2_transport"/>
</dbReference>
<protein>
    <recommendedName>
        <fullName evidence="6">Transport permease protein</fullName>
    </recommendedName>
</protein>
<dbReference type="InterPro" id="IPR013525">
    <property type="entry name" value="ABC2_TM"/>
</dbReference>
<evidence type="ECO:0000256" key="3">
    <source>
        <dbReference type="ARBA" id="ARBA00022692"/>
    </source>
</evidence>
<name>A0A432W391_9GAMM</name>
<feature type="transmembrane region" description="Helical" evidence="6">
    <location>
        <begin position="55"/>
        <end position="76"/>
    </location>
</feature>
<dbReference type="Pfam" id="PF01061">
    <property type="entry name" value="ABC2_membrane"/>
    <property type="match status" value="1"/>
</dbReference>
<feature type="domain" description="ABC transmembrane type-2" evidence="7">
    <location>
        <begin position="19"/>
        <end position="243"/>
    </location>
</feature>
<keyword evidence="6" id="KW-0813">Transport</keyword>
<organism evidence="8 9">
    <name type="scientific">Aliidiomarina iranensis</name>
    <dbReference type="NCBI Taxonomy" id="1434071"/>
    <lineage>
        <taxon>Bacteria</taxon>
        <taxon>Pseudomonadati</taxon>
        <taxon>Pseudomonadota</taxon>
        <taxon>Gammaproteobacteria</taxon>
        <taxon>Alteromonadales</taxon>
        <taxon>Idiomarinaceae</taxon>
        <taxon>Aliidiomarina</taxon>
    </lineage>
</organism>
<comment type="similarity">
    <text evidence="2 6">Belongs to the ABC-2 integral membrane protein family.</text>
</comment>
<dbReference type="GO" id="GO:0140359">
    <property type="term" value="F:ABC-type transporter activity"/>
    <property type="evidence" value="ECO:0007669"/>
    <property type="project" value="InterPro"/>
</dbReference>
<dbReference type="PANTHER" id="PTHR43229">
    <property type="entry name" value="NODULATION PROTEIN J"/>
    <property type="match status" value="1"/>
</dbReference>
<sequence length="245" mass="27594">MQIHKVYLKESLYDLLSLWRTPAFFLPAILFPVVFYIFFGVVFNFSAAQSEYMLVSYACFGMMGPAMFNFATAVASDRAHGWLTLKRISPMPFSAYLVAKLFSSTVFAAMIAIILFVVAATLADVELWRWQWIILFAVLIVGSLPFALIGLILGLYLSDKAAPAIVNLIYLPMAFLSGLWIPIQFLPDLVGKLAYALPAFHYAQLSHKVIGTDLQQPVWLHLLLLIGFTALFIAIARYRFHRLSK</sequence>
<keyword evidence="5 6" id="KW-0472">Membrane</keyword>
<evidence type="ECO:0000256" key="6">
    <source>
        <dbReference type="RuleBase" id="RU361157"/>
    </source>
</evidence>
<keyword evidence="4 6" id="KW-1133">Transmembrane helix</keyword>
<evidence type="ECO:0000259" key="7">
    <source>
        <dbReference type="PROSITE" id="PS51012"/>
    </source>
</evidence>
<dbReference type="PIRSF" id="PIRSF006648">
    <property type="entry name" value="DrrB"/>
    <property type="match status" value="1"/>
</dbReference>
<keyword evidence="9" id="KW-1185">Reference proteome</keyword>
<dbReference type="InterPro" id="IPR051784">
    <property type="entry name" value="Nod_factor_ABC_transporter"/>
</dbReference>
<dbReference type="EMBL" id="PIPJ01000001">
    <property type="protein sequence ID" value="RUO23675.1"/>
    <property type="molecule type" value="Genomic_DNA"/>
</dbReference>
<evidence type="ECO:0000256" key="4">
    <source>
        <dbReference type="ARBA" id="ARBA00022989"/>
    </source>
</evidence>
<comment type="caution">
    <text evidence="8">The sequence shown here is derived from an EMBL/GenBank/DDBJ whole genome shotgun (WGS) entry which is preliminary data.</text>
</comment>
<feature type="transmembrane region" description="Helical" evidence="6">
    <location>
        <begin position="132"/>
        <end position="157"/>
    </location>
</feature>
<dbReference type="PROSITE" id="PS51012">
    <property type="entry name" value="ABC_TM2"/>
    <property type="match status" value="1"/>
</dbReference>
<evidence type="ECO:0000256" key="2">
    <source>
        <dbReference type="ARBA" id="ARBA00007783"/>
    </source>
</evidence>
<dbReference type="PRINTS" id="PR00164">
    <property type="entry name" value="ABC2TRNSPORT"/>
</dbReference>
<comment type="subcellular location">
    <subcellularLocation>
        <location evidence="6">Cell inner membrane</location>
        <topology evidence="6">Multi-pass membrane protein</topology>
    </subcellularLocation>
    <subcellularLocation>
        <location evidence="1">Membrane</location>
        <topology evidence="1">Multi-pass membrane protein</topology>
    </subcellularLocation>
</comment>
<evidence type="ECO:0000256" key="1">
    <source>
        <dbReference type="ARBA" id="ARBA00004141"/>
    </source>
</evidence>
<dbReference type="Proteomes" id="UP000288395">
    <property type="component" value="Unassembled WGS sequence"/>
</dbReference>
<dbReference type="AlphaFoldDB" id="A0A432W391"/>
<dbReference type="GO" id="GO:0043190">
    <property type="term" value="C:ATP-binding cassette (ABC) transporter complex"/>
    <property type="evidence" value="ECO:0007669"/>
    <property type="project" value="InterPro"/>
</dbReference>
<keyword evidence="6" id="KW-1003">Cell membrane</keyword>
<evidence type="ECO:0000313" key="9">
    <source>
        <dbReference type="Proteomes" id="UP000288395"/>
    </source>
</evidence>
<keyword evidence="3 6" id="KW-0812">Transmembrane</keyword>
<gene>
    <name evidence="8" type="ORF">CWE08_01210</name>
</gene>
<reference evidence="9" key="1">
    <citation type="journal article" date="2018" name="Front. Microbiol.">
        <title>Genome-Based Analysis Reveals the Taxonomy and Diversity of the Family Idiomarinaceae.</title>
        <authorList>
            <person name="Liu Y."/>
            <person name="Lai Q."/>
            <person name="Shao Z."/>
        </authorList>
    </citation>
    <scope>NUCLEOTIDE SEQUENCE [LARGE SCALE GENOMIC DNA]</scope>
    <source>
        <strain evidence="9">GBPy7</strain>
    </source>
</reference>
<feature type="transmembrane region" description="Helical" evidence="6">
    <location>
        <begin position="21"/>
        <end position="43"/>
    </location>
</feature>
<feature type="transmembrane region" description="Helical" evidence="6">
    <location>
        <begin position="164"/>
        <end position="183"/>
    </location>
</feature>
<dbReference type="PANTHER" id="PTHR43229:SF2">
    <property type="entry name" value="NODULATION PROTEIN J"/>
    <property type="match status" value="1"/>
</dbReference>
<feature type="transmembrane region" description="Helical" evidence="6">
    <location>
        <begin position="218"/>
        <end position="240"/>
    </location>
</feature>
<evidence type="ECO:0000256" key="5">
    <source>
        <dbReference type="ARBA" id="ARBA00023136"/>
    </source>
</evidence>
<dbReference type="OrthoDB" id="9786643at2"/>
<dbReference type="InterPro" id="IPR047817">
    <property type="entry name" value="ABC2_TM_bact-type"/>
</dbReference>
<accession>A0A432W391</accession>